<organism evidence="1">
    <name type="scientific">viral metagenome</name>
    <dbReference type="NCBI Taxonomy" id="1070528"/>
    <lineage>
        <taxon>unclassified sequences</taxon>
        <taxon>metagenomes</taxon>
        <taxon>organismal metagenomes</taxon>
    </lineage>
</organism>
<dbReference type="AlphaFoldDB" id="A0A6C0IWF2"/>
<proteinExistence type="predicted"/>
<sequence>MSVSLSCGQPVEVKPSQTKIVAYSLFPAQSTATSGYVLARAGVNNNGPVRVRLVDENGNALSNYVDSYSSYITKLPLTNVNITTTNEPVVVRVEVVNKSTVEQSYASVHDVLLQLS</sequence>
<reference evidence="1" key="1">
    <citation type="journal article" date="2020" name="Nature">
        <title>Giant virus diversity and host interactions through global metagenomics.</title>
        <authorList>
            <person name="Schulz F."/>
            <person name="Roux S."/>
            <person name="Paez-Espino D."/>
            <person name="Jungbluth S."/>
            <person name="Walsh D.A."/>
            <person name="Denef V.J."/>
            <person name="McMahon K.D."/>
            <person name="Konstantinidis K.T."/>
            <person name="Eloe-Fadrosh E.A."/>
            <person name="Kyrpides N.C."/>
            <person name="Woyke T."/>
        </authorList>
    </citation>
    <scope>NUCLEOTIDE SEQUENCE</scope>
    <source>
        <strain evidence="1">GVMAG-M-3300024510-1</strain>
    </source>
</reference>
<dbReference type="EMBL" id="MN740271">
    <property type="protein sequence ID" value="QHT96959.1"/>
    <property type="molecule type" value="Genomic_DNA"/>
</dbReference>
<evidence type="ECO:0000313" key="1">
    <source>
        <dbReference type="EMBL" id="QHT96959.1"/>
    </source>
</evidence>
<protein>
    <submittedName>
        <fullName evidence="1">Uncharacterized protein</fullName>
    </submittedName>
</protein>
<accession>A0A6C0IWF2</accession>
<name>A0A6C0IWF2_9ZZZZ</name>